<dbReference type="InterPro" id="IPR023809">
    <property type="entry name" value="Thiopep_bacteriocin_synth_dom"/>
</dbReference>
<dbReference type="OrthoDB" id="1273722at2"/>
<evidence type="ECO:0000259" key="1">
    <source>
        <dbReference type="Pfam" id="PF14028"/>
    </source>
</evidence>
<dbReference type="Pfam" id="PF14028">
    <property type="entry name" value="Lant_dehydr_C"/>
    <property type="match status" value="1"/>
</dbReference>
<dbReference type="RefSeq" id="WP_104985665.1">
    <property type="nucleotide sequence ID" value="NZ_CP012673.1"/>
</dbReference>
<name>A0A2L0F7W9_SORCE</name>
<dbReference type="AlphaFoldDB" id="A0A2L0F7W9"/>
<organism evidence="2 3">
    <name type="scientific">Sorangium cellulosum</name>
    <name type="common">Polyangium cellulosum</name>
    <dbReference type="NCBI Taxonomy" id="56"/>
    <lineage>
        <taxon>Bacteria</taxon>
        <taxon>Pseudomonadati</taxon>
        <taxon>Myxococcota</taxon>
        <taxon>Polyangia</taxon>
        <taxon>Polyangiales</taxon>
        <taxon>Polyangiaceae</taxon>
        <taxon>Sorangium</taxon>
    </lineage>
</organism>
<protein>
    <recommendedName>
        <fullName evidence="1">Thiopeptide-type bacteriocin biosynthesis domain-containing protein</fullName>
    </recommendedName>
</protein>
<dbReference type="NCBIfam" id="TIGR03891">
    <property type="entry name" value="thiopep_ocin"/>
    <property type="match status" value="1"/>
</dbReference>
<reference evidence="2 3" key="1">
    <citation type="submission" date="2015-09" db="EMBL/GenBank/DDBJ databases">
        <title>Sorangium comparison.</title>
        <authorList>
            <person name="Zaburannyi N."/>
            <person name="Bunk B."/>
            <person name="Overmann J."/>
            <person name="Mueller R."/>
        </authorList>
    </citation>
    <scope>NUCLEOTIDE SEQUENCE [LARGE SCALE GENOMIC DNA]</scope>
    <source>
        <strain evidence="2 3">So ce26</strain>
    </source>
</reference>
<accession>A0A2L0F7W9</accession>
<dbReference type="Proteomes" id="UP000238348">
    <property type="component" value="Chromosome"/>
</dbReference>
<evidence type="ECO:0000313" key="3">
    <source>
        <dbReference type="Proteomes" id="UP000238348"/>
    </source>
</evidence>
<gene>
    <name evidence="2" type="ORF">SOCE26_092120</name>
</gene>
<dbReference type="EMBL" id="CP012673">
    <property type="protein sequence ID" value="AUX47688.1"/>
    <property type="molecule type" value="Genomic_DNA"/>
</dbReference>
<sequence length="290" mass="30600">MLPDRWLYAQIFHDAGPGGAATDVLVREHVEPTARALLAEGAVDRFFFLRYAEGGNHLRYRVRLADPARAPAVAARLEAELARVEVATRLAWATYEPETEKHGGALGQELAERLFFASSQLACAAIARAPGGASGRALVAACALRELFAAAGFSGVELRARLGDYAAYWHRLACSWIGQHAPLEPGPVAVSAVRGLMGGPLSGLASLAGDEARRWSAETSAGAAALRALAGAGELEAPLVRVVFNLAHTFHNRLGLGIVEEPFVAALVSRALVDEAARGDDDGEVPRALP</sequence>
<evidence type="ECO:0000313" key="2">
    <source>
        <dbReference type="EMBL" id="AUX47688.1"/>
    </source>
</evidence>
<proteinExistence type="predicted"/>
<feature type="domain" description="Thiopeptide-type bacteriocin biosynthesis" evidence="1">
    <location>
        <begin position="6"/>
        <end position="272"/>
    </location>
</feature>